<evidence type="ECO:0000256" key="6">
    <source>
        <dbReference type="SAM" id="Phobius"/>
    </source>
</evidence>
<feature type="transmembrane region" description="Helical" evidence="6">
    <location>
        <begin position="323"/>
        <end position="345"/>
    </location>
</feature>
<comment type="caution">
    <text evidence="8">The sequence shown here is derived from an EMBL/GenBank/DDBJ whole genome shotgun (WGS) entry which is preliminary data.</text>
</comment>
<dbReference type="InterPro" id="IPR011701">
    <property type="entry name" value="MFS"/>
</dbReference>
<feature type="transmembrane region" description="Helical" evidence="6">
    <location>
        <begin position="351"/>
        <end position="370"/>
    </location>
</feature>
<evidence type="ECO:0000313" key="9">
    <source>
        <dbReference type="Proteomes" id="UP001500503"/>
    </source>
</evidence>
<evidence type="ECO:0000256" key="5">
    <source>
        <dbReference type="SAM" id="MobiDB-lite"/>
    </source>
</evidence>
<feature type="region of interest" description="Disordered" evidence="5">
    <location>
        <begin position="1"/>
        <end position="21"/>
    </location>
</feature>
<gene>
    <name evidence="8" type="ORF">GCM10023191_050150</name>
</gene>
<reference evidence="9" key="1">
    <citation type="journal article" date="2019" name="Int. J. Syst. Evol. Microbiol.">
        <title>The Global Catalogue of Microorganisms (GCM) 10K type strain sequencing project: providing services to taxonomists for standard genome sequencing and annotation.</title>
        <authorList>
            <consortium name="The Broad Institute Genomics Platform"/>
            <consortium name="The Broad Institute Genome Sequencing Center for Infectious Disease"/>
            <person name="Wu L."/>
            <person name="Ma J."/>
        </authorList>
    </citation>
    <scope>NUCLEOTIDE SEQUENCE [LARGE SCALE GENOMIC DNA]</scope>
    <source>
        <strain evidence="9">JCM 17933</strain>
    </source>
</reference>
<keyword evidence="2 6" id="KW-0812">Transmembrane</keyword>
<feature type="transmembrane region" description="Helical" evidence="6">
    <location>
        <begin position="288"/>
        <end position="311"/>
    </location>
</feature>
<evidence type="ECO:0000256" key="2">
    <source>
        <dbReference type="ARBA" id="ARBA00022692"/>
    </source>
</evidence>
<dbReference type="PROSITE" id="PS50850">
    <property type="entry name" value="MFS"/>
    <property type="match status" value="1"/>
</dbReference>
<feature type="transmembrane region" description="Helical" evidence="6">
    <location>
        <begin position="454"/>
        <end position="474"/>
    </location>
</feature>
<keyword evidence="3 6" id="KW-1133">Transmembrane helix</keyword>
<comment type="subcellular location">
    <subcellularLocation>
        <location evidence="1">Cell membrane</location>
        <topology evidence="1">Multi-pass membrane protein</topology>
    </subcellularLocation>
</comment>
<dbReference type="Pfam" id="PF07690">
    <property type="entry name" value="MFS_1"/>
    <property type="match status" value="1"/>
</dbReference>
<keyword evidence="4 6" id="KW-0472">Membrane</keyword>
<dbReference type="Gene3D" id="1.20.1250.20">
    <property type="entry name" value="MFS general substrate transporter like domains"/>
    <property type="match status" value="1"/>
</dbReference>
<feature type="transmembrane region" description="Helical" evidence="6">
    <location>
        <begin position="220"/>
        <end position="240"/>
    </location>
</feature>
<dbReference type="EMBL" id="BAABHF010000025">
    <property type="protein sequence ID" value="GAA4500946.1"/>
    <property type="molecule type" value="Genomic_DNA"/>
</dbReference>
<feature type="transmembrane region" description="Helical" evidence="6">
    <location>
        <begin position="96"/>
        <end position="114"/>
    </location>
</feature>
<dbReference type="PRINTS" id="PR01036">
    <property type="entry name" value="TCRTETB"/>
</dbReference>
<feature type="transmembrane region" description="Helical" evidence="6">
    <location>
        <begin position="154"/>
        <end position="177"/>
    </location>
</feature>
<name>A0ABP8QCK5_9ACTN</name>
<accession>A0ABP8QCK5</accession>
<feature type="transmembrane region" description="Helical" evidence="6">
    <location>
        <begin position="382"/>
        <end position="401"/>
    </location>
</feature>
<feature type="transmembrane region" description="Helical" evidence="6">
    <location>
        <begin position="30"/>
        <end position="54"/>
    </location>
</feature>
<feature type="transmembrane region" description="Helical" evidence="6">
    <location>
        <begin position="252"/>
        <end position="268"/>
    </location>
</feature>
<evidence type="ECO:0000256" key="4">
    <source>
        <dbReference type="ARBA" id="ARBA00023136"/>
    </source>
</evidence>
<feature type="transmembrane region" description="Helical" evidence="6">
    <location>
        <begin position="66"/>
        <end position="84"/>
    </location>
</feature>
<feature type="domain" description="Major facilitator superfamily (MFS) profile" evidence="7">
    <location>
        <begin position="30"/>
        <end position="478"/>
    </location>
</feature>
<keyword evidence="9" id="KW-1185">Reference proteome</keyword>
<dbReference type="PANTHER" id="PTHR42718">
    <property type="entry name" value="MAJOR FACILITATOR SUPERFAMILY MULTIDRUG TRANSPORTER MFSC"/>
    <property type="match status" value="1"/>
</dbReference>
<evidence type="ECO:0000256" key="3">
    <source>
        <dbReference type="ARBA" id="ARBA00022989"/>
    </source>
</evidence>
<dbReference type="InterPro" id="IPR020846">
    <property type="entry name" value="MFS_dom"/>
</dbReference>
<evidence type="ECO:0000256" key="1">
    <source>
        <dbReference type="ARBA" id="ARBA00004651"/>
    </source>
</evidence>
<dbReference type="CDD" id="cd17321">
    <property type="entry name" value="MFS_MMR_MDR_like"/>
    <property type="match status" value="1"/>
</dbReference>
<proteinExistence type="predicted"/>
<dbReference type="InterPro" id="IPR036259">
    <property type="entry name" value="MFS_trans_sf"/>
</dbReference>
<dbReference type="Proteomes" id="UP001500503">
    <property type="component" value="Unassembled WGS sequence"/>
</dbReference>
<feature type="transmembrane region" description="Helical" evidence="6">
    <location>
        <begin position="189"/>
        <end position="208"/>
    </location>
</feature>
<organism evidence="8 9">
    <name type="scientific">Actinoallomurus oryzae</name>
    <dbReference type="NCBI Taxonomy" id="502180"/>
    <lineage>
        <taxon>Bacteria</taxon>
        <taxon>Bacillati</taxon>
        <taxon>Actinomycetota</taxon>
        <taxon>Actinomycetes</taxon>
        <taxon>Streptosporangiales</taxon>
        <taxon>Thermomonosporaceae</taxon>
        <taxon>Actinoallomurus</taxon>
    </lineage>
</organism>
<dbReference type="SUPFAM" id="SSF103473">
    <property type="entry name" value="MFS general substrate transporter"/>
    <property type="match status" value="1"/>
</dbReference>
<sequence>MFDQMSDGAPADGAPGVHGRNPAHPRRWKALAVCLIAGFITWLDISIVNVALPSIHIALHASTSDLQWVVSGYAFAFGLLLIPAGRFGDTHGRRNVFVFGMALFTLASAAAGAAPGADWLIVTRVAQGAAAGVTAPQISGLIQQLFRGAERGRAFGLLGATISISTAVGPLLGGLLIQFSSAGAGWRHVFHVSIPISIIAMFLAYRYIPGREGERRQLESMDPAGVLLLAAGVFILLLTIVEGREWRAQSRWLSALAASAVLAGFVRWERWYGQRHNPIMDLSLFRRAPYALGALLATLYFGGFTAIFFIVTQHLQEGLHYSALRAGLVSAAFALGSALSAALGGQLVIRFGRPLVAFGLVLVTVGLVATEPAVRIAPGHNAAWVIAGALFVAGLGNGLIVSPNQTLTLAAVPVVEAGVAGGMLQTGQRIGASVGLAAVGSAHGIYGRAFQHALLVNIMFVLAALAVALVDVLVERRANRGSDRR</sequence>
<dbReference type="PANTHER" id="PTHR42718:SF39">
    <property type="entry name" value="ACTINORHODIN TRANSPORTER-RELATED"/>
    <property type="match status" value="1"/>
</dbReference>
<evidence type="ECO:0000313" key="8">
    <source>
        <dbReference type="EMBL" id="GAA4500946.1"/>
    </source>
</evidence>
<protein>
    <submittedName>
        <fullName evidence="8">MFS transporter</fullName>
    </submittedName>
</protein>
<dbReference type="Gene3D" id="1.20.1720.10">
    <property type="entry name" value="Multidrug resistance protein D"/>
    <property type="match status" value="1"/>
</dbReference>
<evidence type="ECO:0000259" key="7">
    <source>
        <dbReference type="PROSITE" id="PS50850"/>
    </source>
</evidence>